<feature type="region of interest" description="Disordered" evidence="10">
    <location>
        <begin position="2993"/>
        <end position="3089"/>
    </location>
</feature>
<dbReference type="SUPFAM" id="SSF49562">
    <property type="entry name" value="C2 domain (Calcium/lipid-binding domain, CaLB)"/>
    <property type="match status" value="1"/>
</dbReference>
<dbReference type="InterPro" id="IPR011992">
    <property type="entry name" value="EF-hand-dom_pair"/>
</dbReference>
<evidence type="ECO:0000256" key="8">
    <source>
        <dbReference type="PROSITE-ProRule" id="PRU00168"/>
    </source>
</evidence>
<dbReference type="PANTHER" id="PTHR10336:SF6">
    <property type="entry name" value="1-PHOSPHATIDYLINOSITOL 4,5-BISPHOSPHATE PHOSPHODIESTERASE EPSILON-1"/>
    <property type="match status" value="1"/>
</dbReference>
<accession>A0AAE9FEK8</accession>
<feature type="region of interest" description="Disordered" evidence="10">
    <location>
        <begin position="602"/>
        <end position="621"/>
    </location>
</feature>
<dbReference type="FunFam" id="3.10.20.90:FF:000238">
    <property type="entry name" value="Phosphoinositide phospholipase C"/>
    <property type="match status" value="1"/>
</dbReference>
<evidence type="ECO:0000256" key="6">
    <source>
        <dbReference type="ARBA" id="ARBA00023224"/>
    </source>
</evidence>
<evidence type="ECO:0000259" key="14">
    <source>
        <dbReference type="PROSITE" id="PS50200"/>
    </source>
</evidence>
<dbReference type="InterPro" id="IPR017946">
    <property type="entry name" value="PLC-like_Pdiesterase_TIM-brl"/>
</dbReference>
<proteinExistence type="predicted"/>
<dbReference type="SUPFAM" id="SSF48366">
    <property type="entry name" value="Ras GEF"/>
    <property type="match status" value="1"/>
</dbReference>
<evidence type="ECO:0000259" key="11">
    <source>
        <dbReference type="PROSITE" id="PS50004"/>
    </source>
</evidence>
<dbReference type="Gene3D" id="1.25.40.20">
    <property type="entry name" value="Ankyrin repeat-containing domain"/>
    <property type="match status" value="2"/>
</dbReference>
<dbReference type="CDD" id="cd01780">
    <property type="entry name" value="RA2_PLC-epsilon"/>
    <property type="match status" value="1"/>
</dbReference>
<dbReference type="Gene3D" id="2.60.40.150">
    <property type="entry name" value="C2 domain"/>
    <property type="match status" value="1"/>
</dbReference>
<dbReference type="InterPro" id="IPR029071">
    <property type="entry name" value="Ubiquitin-like_domsf"/>
</dbReference>
<dbReference type="SMART" id="SM00148">
    <property type="entry name" value="PLCXc"/>
    <property type="match status" value="1"/>
</dbReference>
<feature type="repeat" description="ANK" evidence="7">
    <location>
        <begin position="204"/>
        <end position="236"/>
    </location>
</feature>
<feature type="compositionally biased region" description="Low complexity" evidence="10">
    <location>
        <begin position="3073"/>
        <end position="3084"/>
    </location>
</feature>
<dbReference type="Pfam" id="PF00023">
    <property type="entry name" value="Ank"/>
    <property type="match status" value="1"/>
</dbReference>
<feature type="compositionally biased region" description="Basic and acidic residues" evidence="10">
    <location>
        <begin position="1095"/>
        <end position="1105"/>
    </location>
</feature>
<feature type="domain" description="Ras-GEF" evidence="13">
    <location>
        <begin position="1967"/>
        <end position="2229"/>
    </location>
</feature>
<feature type="compositionally biased region" description="Low complexity" evidence="10">
    <location>
        <begin position="2612"/>
        <end position="2627"/>
    </location>
</feature>
<feature type="compositionally biased region" description="Low complexity" evidence="10">
    <location>
        <begin position="2536"/>
        <end position="2548"/>
    </location>
</feature>
<dbReference type="Pfam" id="PF00388">
    <property type="entry name" value="PI-PLC-X"/>
    <property type="match status" value="1"/>
</dbReference>
<dbReference type="PROSITE" id="PS50004">
    <property type="entry name" value="C2"/>
    <property type="match status" value="1"/>
</dbReference>
<dbReference type="EMBL" id="CP092625">
    <property type="protein sequence ID" value="UMM40439.1"/>
    <property type="molecule type" value="Genomic_DNA"/>
</dbReference>
<feature type="compositionally biased region" description="Polar residues" evidence="10">
    <location>
        <begin position="88"/>
        <end position="105"/>
    </location>
</feature>
<dbReference type="SUPFAM" id="SSF48403">
    <property type="entry name" value="Ankyrin repeat"/>
    <property type="match status" value="1"/>
</dbReference>
<feature type="region of interest" description="Disordered" evidence="10">
    <location>
        <begin position="884"/>
        <end position="904"/>
    </location>
</feature>
<feature type="compositionally biased region" description="Basic and acidic residues" evidence="10">
    <location>
        <begin position="3035"/>
        <end position="3055"/>
    </location>
</feature>
<evidence type="ECO:0000313" key="15">
    <source>
        <dbReference type="EMBL" id="UMM40439.1"/>
    </source>
</evidence>
<keyword evidence="16" id="KW-1185">Reference proteome</keyword>
<feature type="region of interest" description="Disordered" evidence="10">
    <location>
        <begin position="3757"/>
        <end position="3779"/>
    </location>
</feature>
<feature type="compositionally biased region" description="Basic and acidic residues" evidence="10">
    <location>
        <begin position="998"/>
        <end position="1007"/>
    </location>
</feature>
<evidence type="ECO:0000259" key="13">
    <source>
        <dbReference type="PROSITE" id="PS50009"/>
    </source>
</evidence>
<dbReference type="InterPro" id="IPR015359">
    <property type="entry name" value="PLC_EF-hand-like"/>
</dbReference>
<dbReference type="PRINTS" id="PR00390">
    <property type="entry name" value="PHPHLIPASEC"/>
</dbReference>
<dbReference type="InterPro" id="IPR001895">
    <property type="entry name" value="RASGEF_cat_dom"/>
</dbReference>
<feature type="compositionally biased region" description="Low complexity" evidence="10">
    <location>
        <begin position="72"/>
        <end position="85"/>
    </location>
</feature>
<feature type="region of interest" description="Disordered" evidence="10">
    <location>
        <begin position="987"/>
        <end position="1007"/>
    </location>
</feature>
<feature type="region of interest" description="Disordered" evidence="10">
    <location>
        <begin position="2323"/>
        <end position="2343"/>
    </location>
</feature>
<dbReference type="FunFam" id="2.60.40.150:FF:000183">
    <property type="entry name" value="Phosphoinositide phospholipase C"/>
    <property type="match status" value="1"/>
</dbReference>
<dbReference type="SUPFAM" id="SSF47473">
    <property type="entry name" value="EF-hand"/>
    <property type="match status" value="1"/>
</dbReference>
<keyword evidence="6" id="KW-0807">Transducer</keyword>
<dbReference type="PROSITE" id="PS50088">
    <property type="entry name" value="ANK_REPEAT"/>
    <property type="match status" value="3"/>
</dbReference>
<keyword evidence="4 9" id="KW-0442">Lipid degradation</keyword>
<protein>
    <recommendedName>
        <fullName evidence="2 9">Phosphoinositide phospholipase C</fullName>
        <ecNumber evidence="2 9">3.1.4.11</ecNumber>
    </recommendedName>
</protein>
<dbReference type="FunFam" id="3.20.20.190:FF:000084">
    <property type="match status" value="1"/>
</dbReference>
<dbReference type="FunFam" id="1.10.840.10:FF:000020">
    <property type="entry name" value="Phosphoinositide phospholipase C"/>
    <property type="match status" value="1"/>
</dbReference>
<dbReference type="CDD" id="cd16203">
    <property type="entry name" value="EFh_PI-PLCepsilon"/>
    <property type="match status" value="1"/>
</dbReference>
<dbReference type="InterPro" id="IPR028398">
    <property type="entry name" value="PLC-epsilon1_RA2"/>
</dbReference>
<feature type="domain" description="Ras-associating" evidence="14">
    <location>
        <begin position="3653"/>
        <end position="3749"/>
    </location>
</feature>
<dbReference type="PANTHER" id="PTHR10336">
    <property type="entry name" value="PHOSPHOINOSITIDE-SPECIFIC PHOSPHOLIPASE C FAMILY PROTEIN"/>
    <property type="match status" value="1"/>
</dbReference>
<dbReference type="Gene3D" id="1.10.238.10">
    <property type="entry name" value="EF-hand"/>
    <property type="match status" value="1"/>
</dbReference>
<feature type="region of interest" description="Disordered" evidence="10">
    <location>
        <begin position="372"/>
        <end position="393"/>
    </location>
</feature>
<feature type="compositionally biased region" description="Low complexity" evidence="10">
    <location>
        <begin position="3763"/>
        <end position="3774"/>
    </location>
</feature>
<dbReference type="InterPro" id="IPR001192">
    <property type="entry name" value="PI-PLC_fam"/>
</dbReference>
<dbReference type="PROSITE" id="PS50009">
    <property type="entry name" value="RASGEF_CAT"/>
    <property type="match status" value="1"/>
</dbReference>
<feature type="compositionally biased region" description="Polar residues" evidence="10">
    <location>
        <begin position="3057"/>
        <end position="3066"/>
    </location>
</feature>
<feature type="repeat" description="ANK" evidence="7">
    <location>
        <begin position="311"/>
        <end position="345"/>
    </location>
</feature>
<feature type="region of interest" description="Disordered" evidence="10">
    <location>
        <begin position="1033"/>
        <end position="1115"/>
    </location>
</feature>
<feature type="region of interest" description="Disordered" evidence="10">
    <location>
        <begin position="3144"/>
        <end position="3188"/>
    </location>
</feature>
<feature type="repeat" description="ANK" evidence="7">
    <location>
        <begin position="278"/>
        <end position="310"/>
    </location>
</feature>
<dbReference type="GO" id="GO:0016042">
    <property type="term" value="P:lipid catabolic process"/>
    <property type="evidence" value="ECO:0007669"/>
    <property type="project" value="UniProtKB-KW"/>
</dbReference>
<evidence type="ECO:0000256" key="1">
    <source>
        <dbReference type="ARBA" id="ARBA00001195"/>
    </source>
</evidence>
<feature type="region of interest" description="Disordered" evidence="10">
    <location>
        <begin position="2477"/>
        <end position="2633"/>
    </location>
</feature>
<feature type="compositionally biased region" description="Polar residues" evidence="10">
    <location>
        <begin position="188"/>
        <end position="200"/>
    </location>
</feature>
<dbReference type="Pfam" id="PF09279">
    <property type="entry name" value="EF-hand_like"/>
    <property type="match status" value="1"/>
</dbReference>
<feature type="compositionally biased region" description="Low complexity" evidence="10">
    <location>
        <begin position="2577"/>
        <end position="2598"/>
    </location>
</feature>
<evidence type="ECO:0000313" key="16">
    <source>
        <dbReference type="Proteomes" id="UP000829354"/>
    </source>
</evidence>
<dbReference type="SMART" id="SM00147">
    <property type="entry name" value="RasGEF"/>
    <property type="match status" value="1"/>
</dbReference>
<feature type="region of interest" description="Disordered" evidence="10">
    <location>
        <begin position="1245"/>
        <end position="1266"/>
    </location>
</feature>
<name>A0AAE9FEK8_CAEBR</name>
<evidence type="ECO:0000256" key="2">
    <source>
        <dbReference type="ARBA" id="ARBA00012368"/>
    </source>
</evidence>
<feature type="domain" description="Ras-associating" evidence="14">
    <location>
        <begin position="3483"/>
        <end position="3578"/>
    </location>
</feature>
<feature type="compositionally biased region" description="Basic residues" evidence="10">
    <location>
        <begin position="2501"/>
        <end position="2516"/>
    </location>
</feature>
<dbReference type="GO" id="GO:0004435">
    <property type="term" value="F:phosphatidylinositol-4,5-bisphosphate phospholipase C activity"/>
    <property type="evidence" value="ECO:0007669"/>
    <property type="project" value="UniProtKB-EC"/>
</dbReference>
<dbReference type="InterPro" id="IPR035892">
    <property type="entry name" value="C2_domain_sf"/>
</dbReference>
<dbReference type="Pfam" id="PF00788">
    <property type="entry name" value="RA"/>
    <property type="match status" value="1"/>
</dbReference>
<dbReference type="InterPro" id="IPR000159">
    <property type="entry name" value="RA_dom"/>
</dbReference>
<gene>
    <name evidence="15" type="ORF">L5515_017072</name>
</gene>
<dbReference type="InterPro" id="IPR046974">
    <property type="entry name" value="PLC_epsilon1_EF"/>
</dbReference>
<feature type="compositionally biased region" description="Polar residues" evidence="10">
    <location>
        <begin position="612"/>
        <end position="621"/>
    </location>
</feature>
<evidence type="ECO:0000256" key="4">
    <source>
        <dbReference type="ARBA" id="ARBA00022963"/>
    </source>
</evidence>
<keyword evidence="8" id="KW-0344">Guanine-nucleotide releasing factor</keyword>
<evidence type="ECO:0000256" key="10">
    <source>
        <dbReference type="SAM" id="MobiDB-lite"/>
    </source>
</evidence>
<feature type="domain" description="PI-PLC Y-box" evidence="12">
    <location>
        <begin position="3208"/>
        <end position="3298"/>
    </location>
</feature>
<dbReference type="InterPro" id="IPR002110">
    <property type="entry name" value="Ankyrin_rpt"/>
</dbReference>
<dbReference type="SUPFAM" id="SSF54236">
    <property type="entry name" value="Ubiquitin-like"/>
    <property type="match status" value="2"/>
</dbReference>
<keyword evidence="5 9" id="KW-0443">Lipid metabolism</keyword>
<sequence length="3805" mass="424955">MSVSSTLSQFLQHILREMSLRASHKFPSVDSMPTSRDSSMETTDRYPFGYTTELARTEPSASTAKRLRQRLQRQQSGQSGLSGRRYTGESSECSSLVGTPTDTGRSFTFGAAQRVMRERDDRKPSVTQNLSEIMLEAIHYEDVNLVERLLTAHSSKQPMSTSPSIGSTNTLTDLAQRRHGAGAHRRSNASSTVSTHSGGRSTCAMMNTLHMAVAHKQRDIVELLLKNGYDPNTPASCHCKGNCTATGNIPLTSIIPRTHSMTPELCSTCSQLRVVSIVDQTPLGVAVRSQSSELIALLIAYGGDVNLGDEDGNTPLMLAVRESPLSWPCLHTLIFFGAQIEQKNMRGICPLDLAPELKKLQQTCVEELFKNACSGDSEPPSRSTPGPSAKNWNRLQVDNVSQGERSLSKAPLSPKPSAAASVSTCSMLETSSAKESARRKSLVSLQLHRKSRNVKEYPVIDCVSWEQAWELLKKMACNPECLDNIVNSLSKFATQMENTPSSVDRDQFDAHMGGLLHKMIHTAIEEYESSTPTYKKQKKLHLTWLLSQIATFCFTFLQKGTSRQFSALNTLNKIIDAGLVHDLFAFNDVIFHSSRILNRSHAFDSDEPPTPSGESFNSNADQNSTVDHVFIYGANYKDQSFLPSPTVAPTRHKSDLMNAFSDMDPGHVIAALHNALTMQQRDGSNPVCSPAHRWRQCCAHCTQILVARLLLFLTHAKKFRNRLSEYHQLQSFISLLETTLEPQLLCILLQVVALIALDSSTHETLIKVGVEQKLHNMLLPGDAFYYTNHSTKYGTFVKYHAARVLVYVGIGDQVNSRVNLFNLMTSEPSLKSGSQQNEDDYICETCTTPRSRSTFSRSAVSVEGVLLKVLAEVAELVRQSQHLSASEPITEESPSAGSPPAVLPNQSEQKNIIEKNTEKLTQLGCQILISLEQLEAHLCKLGLVLDSVLLLRLLLHKLSWDLGLVTKKRPVAATTVVDHVCKPINDPRAHSSCSLGNNRREDSKRDKNYLRVDQGSRASKRVHIRRSSSVEIIRPKRLSSGAKDIKNRERRKRLGTDTSSGSNRSKKTNSSSSSVQKHLPKYIQSLFRSRMGTDPCKRTSRRDSNESNTSGSDAVLEFTRKLQNYPLTRREAQRLTYRSNGQQDSNDSKIGPRTMGYVYLPELEIQGASPPRSPGPLTGNSLEEGTTMLLDTRRPSSPQAIPGLPLIEIRRPSALSQFEFGYFVNSPELSGSEVSDCAPLLLSGQIGGSRKSSDETSLGGWSSRASSVMSQRSSRSSVGLRLSTFSGGTSIASDNSGPFLFSFVLRKRASTIGTRIPIPRRALSRSSGDSLRVPDRESPLHLASMTEMNPDFQCVRQLILNLLNVYNKRNKNVVSSMNECTDVLRAILNSPQHPTVKNWCAEIIHVVNTHVEEEEPTRAENNEQINDEYLEVRISNRGISELVRRATIGALFPNGPVPRRTMHDLPSIRELMDESDIFETETETENESDSEIVLPTVKVTVPTDGTVRNLEEFISNYDEHSSDRMAPTKDLRAPRRSLHIGALIPDPKQLTAKLKRSKSLPKIQNMDQIKAAIRRKSSLRKWFATRTVAGRRNSNNTNNYECKRTSITHEDFLAQMRNVTRNTLKHLLFPDKKSEIRIFQDQVISGSLPCPKEDAAYLASIQLSVEEQWPSNKRTQTIRRHLLKGQFGRIRDLAQKIMVTPWEVDQNLYCTPPRFPNESTNASRAQSVVEENQHRSRTPTLLRCITNTDGLMSEEMQAQCLPIDWRGDRRTIKLVKERKRKLFHTNVYESEIDMKKLYISTAKKLAAFGCKVFQVKELLHGRTLRKTLRLLCLSSAQLCLLDGSTKLVLKRQHASTLQQWRVGGGVSKHQLLLEFRGTKWQLIAPSYNALKSISMTLWEIMQNSASNSIQRSLNQSMHRSHTEATVSTSRSDSTSSTQSATAGFILNEEPITLFRLELERLQYILHFPEEVAFQLSSTEYQLFYSIQPMDYVRYVSCDLTSVPVSENPSPVRNLVKRLSEVSSWITHVIVSQPTHDDRKVALTAILRIVETCWNIGNFNAAVEVLMGLKSEKLRPFWLSLRQEEKSQFDSLCETLLPANQALPSQAYINAVQRALRMPQSRVIPFFGIFLRDLYAIVNDLPNIVVIGQEGETQKLEFMSDPNGEDHFSSRIGVGGLLNADKINLVAIVLDNLELFHRHSRTMIKMLEDQAIATTQIPQNEREQKEKEAKTYEPVQVVRGSSHGVALIPLDTLTFDLDVIQRLQHGTTVIHYEPDSGRSNLCLLRLDPSCGQINWHKISYSVNRDPKEKDVLAKVSVANLQPLDSGRGAASPMPSGRAPGTGGVGVEEGELKLSVVKGVELVDSYDIDIEAIYRRHSMEEMSVPVSCWKVSHGQLLSDNEFIYFLAPQQIAQFWTNGLQSVVKSLQGQQRYPDRRMLWIKNVYLSLYEITGEANCGPRPFEALQAFGGRVERWKGFGLSQTNTSATRPNDSSLSSEPGGAKSRLKNLKNAMQKKLRGASREGSRSQSPQPHSPLVRPPSIKSQISSQSGPPGPNSPGYLLKPRGEPANSDAGDLDSIYTPRSRTPTSSSYGGRSVGGRSCKSWRSRGGETPNSGSISSSGQMSIQVSGLSGPSGKEFQEKPLTLVEFAELFRLFNTRMRKDLRDVFNDVLSTATTPQHCPKRERDRHSPRMQSRLASVSNSYNADFLSNDFLTKNTTVSSHHISEKQNKIYNALALASVNSMGGLMDTSRSSMLTPQMLRAFVNTHQMEQIDEATANKLIQDHEPDATCRQKNQMSFEGFTRFLCDPVNFAFVPETIEPDEEDLRYPLSHYYINSSHNTYLTGHQLKGPSSSEMYRQVLLTGCRCVELDCWDGDDGLPLIYHGHTLVSKIGFRQVVEIIKKSAFITSDLPVILSIENHCSLQQQAKMAQMFKTVLGDLLVTNFLFEADFSDSPRLPCPLQMKNKILIKNKKMIVDVPTPLPMIDRGAIQRGETNLTLHRKQSKNSYESSTVDEVEDDDLDEFLDDEENEEDDQEEVPVRGEKDDSPKASKRAEKSARNIKQQDSLCSDHSVEQAKPSTSKSASKTNEGKTEDEVLYAQLAQNAIRNQQPRKNNTGVQIAPELSDIVIYMQATKFKGFPPVEGIQSPRLIVEDPPTSTTSLSFSTRSRTPSTLLSTPAPPRRQRSSTQLSQELQSEYLSSARPNATATCYQVTSLNENAAKKLMKRHPAKCISYTRDHLIRTYPSAKHYDSSNFNPINCWAHGMQMVALNFQTPDVIMAVNQAMFEQSGNCGYQLKPRCLWDESHLLYNKFLPLSKDIAGHSALLLNLTIISGQHVYPNTHYASLYVEIEVIGIHNDCVREKSKVVQRNSVNPIWNHTTQLRIACVDLAFLRIAVCDSGQNGRVVAHRVVPVKCIRPGFRHLPLRTSTNLPIDNAMIFLRTRFEQEEHIYLHDDDSNSYCNLEHTLAYRTDLTPNLSPTPILKKQIFVLRITGAFADETAITVHSESGSTVKTVMQQALLNAGKNADQVEEYVLIEESLPAPSGEDPIEQRVLPLNEPIMDAVACWNGSMRRFVLRKKGSDPSSRAWITSIIKSGTGGSSTSVSPSPLIKDGHVKSASSNQLHGRSLDTDAEHLEVTEGLNPRARSMGDTFLVCVHNVSEDQPYAILRAGINSTAADIIRQVFVKARRPNVDDAEYVLVEETCDDTKINQVTPKYPNNRTTSRVLGPNENVWKAQSRWKSMGRFVLENRKDTVHATLEKGRRVESTTSSSSSTTTTRKISLSSVRSIGLPRKFSKFGKSLTMDAGPK</sequence>
<evidence type="ECO:0000259" key="12">
    <source>
        <dbReference type="PROSITE" id="PS50008"/>
    </source>
</evidence>
<dbReference type="CDD" id="cd00275">
    <property type="entry name" value="C2_PLC_like"/>
    <property type="match status" value="1"/>
</dbReference>
<dbReference type="InterPro" id="IPR019749">
    <property type="entry name" value="Band_41_domain"/>
</dbReference>
<keyword evidence="3 9" id="KW-0378">Hydrolase</keyword>
<dbReference type="SMART" id="SM00314">
    <property type="entry name" value="RA"/>
    <property type="match status" value="2"/>
</dbReference>
<dbReference type="FunFam" id="3.10.20.90:FF:000512">
    <property type="entry name" value="Phosphoinositide phospholipase C"/>
    <property type="match status" value="1"/>
</dbReference>
<dbReference type="InterPro" id="IPR023578">
    <property type="entry name" value="Ras_GEF_dom_sf"/>
</dbReference>
<dbReference type="SMART" id="SM00239">
    <property type="entry name" value="C2"/>
    <property type="match status" value="1"/>
</dbReference>
<feature type="compositionally biased region" description="Low complexity" evidence="10">
    <location>
        <begin position="1058"/>
        <end position="1074"/>
    </location>
</feature>
<dbReference type="CDD" id="cd08596">
    <property type="entry name" value="PI-PLCc_epsilon"/>
    <property type="match status" value="1"/>
</dbReference>
<dbReference type="SMART" id="SM00149">
    <property type="entry name" value="PLCYc"/>
    <property type="match status" value="1"/>
</dbReference>
<dbReference type="Gene3D" id="3.10.20.90">
    <property type="entry name" value="Phosphatidylinositol 3-kinase Catalytic Subunit, Chain A, domain 1"/>
    <property type="match status" value="2"/>
</dbReference>
<dbReference type="Proteomes" id="UP000829354">
    <property type="component" value="Chromosome X"/>
</dbReference>
<dbReference type="InterPro" id="IPR036770">
    <property type="entry name" value="Ankyrin_rpt-contain_sf"/>
</dbReference>
<dbReference type="PROSITE" id="PS50200">
    <property type="entry name" value="RA"/>
    <property type="match status" value="2"/>
</dbReference>
<dbReference type="Pfam" id="PF00387">
    <property type="entry name" value="PI-PLC-Y"/>
    <property type="match status" value="1"/>
</dbReference>
<feature type="region of interest" description="Disordered" evidence="10">
    <location>
        <begin position="1911"/>
        <end position="1939"/>
    </location>
</feature>
<evidence type="ECO:0000256" key="5">
    <source>
        <dbReference type="ARBA" id="ARBA00023098"/>
    </source>
</evidence>
<dbReference type="PROSITE" id="PS50007">
    <property type="entry name" value="PIPLC_X_DOMAIN"/>
    <property type="match status" value="1"/>
</dbReference>
<feature type="region of interest" description="Disordered" evidence="10">
    <location>
        <begin position="56"/>
        <end position="105"/>
    </location>
</feature>
<dbReference type="InterPro" id="IPR000008">
    <property type="entry name" value="C2_dom"/>
</dbReference>
<dbReference type="Pfam" id="PF00617">
    <property type="entry name" value="RasGEF"/>
    <property type="match status" value="1"/>
</dbReference>
<dbReference type="GO" id="GO:0007264">
    <property type="term" value="P:small GTPase-mediated signal transduction"/>
    <property type="evidence" value="ECO:0007669"/>
    <property type="project" value="InterPro"/>
</dbReference>
<dbReference type="PROSITE" id="PS50008">
    <property type="entry name" value="PIPLC_Y_DOMAIN"/>
    <property type="match status" value="1"/>
</dbReference>
<dbReference type="InterPro" id="IPR046973">
    <property type="entry name" value="PLC-epsilon1_cat"/>
</dbReference>
<dbReference type="SUPFAM" id="SSF51695">
    <property type="entry name" value="PLC-like phosphodiesterases"/>
    <property type="match status" value="1"/>
</dbReference>
<feature type="compositionally biased region" description="Low complexity" evidence="10">
    <location>
        <begin position="1924"/>
        <end position="1939"/>
    </location>
</feature>
<comment type="catalytic activity">
    <reaction evidence="1 9">
        <text>a 1,2-diacyl-sn-glycero-3-phospho-(1D-myo-inositol-4,5-bisphosphate) + H2O = 1D-myo-inositol 1,4,5-trisphosphate + a 1,2-diacyl-sn-glycerol + H(+)</text>
        <dbReference type="Rhea" id="RHEA:33179"/>
        <dbReference type="ChEBI" id="CHEBI:15377"/>
        <dbReference type="ChEBI" id="CHEBI:15378"/>
        <dbReference type="ChEBI" id="CHEBI:17815"/>
        <dbReference type="ChEBI" id="CHEBI:58456"/>
        <dbReference type="ChEBI" id="CHEBI:203600"/>
        <dbReference type="EC" id="3.1.4.11"/>
    </reaction>
</comment>
<feature type="region of interest" description="Disordered" evidence="10">
    <location>
        <begin position="177"/>
        <end position="201"/>
    </location>
</feature>
<evidence type="ECO:0000256" key="7">
    <source>
        <dbReference type="PROSITE-ProRule" id="PRU00023"/>
    </source>
</evidence>
<dbReference type="EC" id="3.1.4.11" evidence="2 9"/>
<dbReference type="PROSITE" id="PS50297">
    <property type="entry name" value="ANK_REP_REGION"/>
    <property type="match status" value="2"/>
</dbReference>
<dbReference type="InterPro" id="IPR001711">
    <property type="entry name" value="PLipase_C_Pinositol-sp_Y"/>
</dbReference>
<feature type="compositionally biased region" description="Polar residues" evidence="10">
    <location>
        <begin position="380"/>
        <end position="393"/>
    </location>
</feature>
<dbReference type="Pfam" id="PF00168">
    <property type="entry name" value="C2"/>
    <property type="match status" value="1"/>
</dbReference>
<organism evidence="15 16">
    <name type="scientific">Caenorhabditis briggsae</name>
    <dbReference type="NCBI Taxonomy" id="6238"/>
    <lineage>
        <taxon>Eukaryota</taxon>
        <taxon>Metazoa</taxon>
        <taxon>Ecdysozoa</taxon>
        <taxon>Nematoda</taxon>
        <taxon>Chromadorea</taxon>
        <taxon>Rhabditida</taxon>
        <taxon>Rhabditina</taxon>
        <taxon>Rhabditomorpha</taxon>
        <taxon>Rhabditoidea</taxon>
        <taxon>Rhabditidae</taxon>
        <taxon>Peloderinae</taxon>
        <taxon>Caenorhabditis</taxon>
    </lineage>
</organism>
<dbReference type="FunFam" id="1.10.238.10:FF:000388">
    <property type="entry name" value="Phosphoinositide phospholipase C"/>
    <property type="match status" value="1"/>
</dbReference>
<evidence type="ECO:0000256" key="9">
    <source>
        <dbReference type="RuleBase" id="RU361133"/>
    </source>
</evidence>
<dbReference type="Gene3D" id="1.10.840.10">
    <property type="entry name" value="Ras guanine-nucleotide exchange factors catalytic domain"/>
    <property type="match status" value="1"/>
</dbReference>
<dbReference type="SMART" id="SM00248">
    <property type="entry name" value="ANK"/>
    <property type="match status" value="4"/>
</dbReference>
<feature type="compositionally biased region" description="Basic residues" evidence="10">
    <location>
        <begin position="177"/>
        <end position="187"/>
    </location>
</feature>
<dbReference type="SMART" id="SM00295">
    <property type="entry name" value="B41"/>
    <property type="match status" value="1"/>
</dbReference>
<dbReference type="GO" id="GO:0005085">
    <property type="term" value="F:guanyl-nucleotide exchange factor activity"/>
    <property type="evidence" value="ECO:0007669"/>
    <property type="project" value="UniProtKB-KW"/>
</dbReference>
<reference evidence="15 16" key="1">
    <citation type="submission" date="2022-04" db="EMBL/GenBank/DDBJ databases">
        <title>Chromosome-level reference genomes for two strains of Caenorhabditis briggsae: an improved platform for comparative genomics.</title>
        <authorList>
            <person name="Stevens L."/>
            <person name="Andersen E."/>
        </authorList>
    </citation>
    <scope>NUCLEOTIDE SEQUENCE [LARGE SCALE GENOMIC DNA]</scope>
    <source>
        <strain evidence="15">VX34</strain>
        <tissue evidence="15">Whole-organism</tissue>
    </source>
</reference>
<feature type="domain" description="C2" evidence="11">
    <location>
        <begin position="3304"/>
        <end position="3430"/>
    </location>
</feature>
<keyword evidence="7" id="KW-0040">ANK repeat</keyword>
<dbReference type="InterPro" id="IPR036964">
    <property type="entry name" value="RASGEF_cat_dom_sf"/>
</dbReference>
<feature type="compositionally biased region" description="Low complexity" evidence="10">
    <location>
        <begin position="3152"/>
        <end position="3174"/>
    </location>
</feature>
<feature type="compositionally biased region" description="Polar residues" evidence="10">
    <location>
        <begin position="2477"/>
        <end position="2494"/>
    </location>
</feature>
<evidence type="ECO:0000256" key="3">
    <source>
        <dbReference type="ARBA" id="ARBA00022801"/>
    </source>
</evidence>
<feature type="compositionally biased region" description="Acidic residues" evidence="10">
    <location>
        <begin position="3009"/>
        <end position="3034"/>
    </location>
</feature>
<dbReference type="Gene3D" id="3.20.20.190">
    <property type="entry name" value="Phosphatidylinositol (PI) phosphodiesterase"/>
    <property type="match status" value="1"/>
</dbReference>
<dbReference type="InterPro" id="IPR000909">
    <property type="entry name" value="PLipase_C_PInositol-sp_X_dom"/>
</dbReference>